<reference evidence="2 3" key="1">
    <citation type="journal article" date="2011" name="Science">
        <title>The Selaginella genome identifies genetic changes associated with the evolution of vascular plants.</title>
        <authorList>
            <person name="Banks J.A."/>
            <person name="Nishiyama T."/>
            <person name="Hasebe M."/>
            <person name="Bowman J.L."/>
            <person name="Gribskov M."/>
            <person name="dePamphilis C."/>
            <person name="Albert V.A."/>
            <person name="Aono N."/>
            <person name="Aoyama T."/>
            <person name="Ambrose B.A."/>
            <person name="Ashton N.W."/>
            <person name="Axtell M.J."/>
            <person name="Barker E."/>
            <person name="Barker M.S."/>
            <person name="Bennetzen J.L."/>
            <person name="Bonawitz N.D."/>
            <person name="Chapple C."/>
            <person name="Cheng C."/>
            <person name="Correa L.G."/>
            <person name="Dacre M."/>
            <person name="DeBarry J."/>
            <person name="Dreyer I."/>
            <person name="Elias M."/>
            <person name="Engstrom E.M."/>
            <person name="Estelle M."/>
            <person name="Feng L."/>
            <person name="Finet C."/>
            <person name="Floyd S.K."/>
            <person name="Frommer W.B."/>
            <person name="Fujita T."/>
            <person name="Gramzow L."/>
            <person name="Gutensohn M."/>
            <person name="Harholt J."/>
            <person name="Hattori M."/>
            <person name="Heyl A."/>
            <person name="Hirai T."/>
            <person name="Hiwatashi Y."/>
            <person name="Ishikawa M."/>
            <person name="Iwata M."/>
            <person name="Karol K.G."/>
            <person name="Koehler B."/>
            <person name="Kolukisaoglu U."/>
            <person name="Kubo M."/>
            <person name="Kurata T."/>
            <person name="Lalonde S."/>
            <person name="Li K."/>
            <person name="Li Y."/>
            <person name="Litt A."/>
            <person name="Lyons E."/>
            <person name="Manning G."/>
            <person name="Maruyama T."/>
            <person name="Michael T.P."/>
            <person name="Mikami K."/>
            <person name="Miyazaki S."/>
            <person name="Morinaga S."/>
            <person name="Murata T."/>
            <person name="Mueller-Roeber B."/>
            <person name="Nelson D.R."/>
            <person name="Obara M."/>
            <person name="Oguri Y."/>
            <person name="Olmstead R.G."/>
            <person name="Onodera N."/>
            <person name="Petersen B.L."/>
            <person name="Pils B."/>
            <person name="Prigge M."/>
            <person name="Rensing S.A."/>
            <person name="Riano-Pachon D.M."/>
            <person name="Roberts A.W."/>
            <person name="Sato Y."/>
            <person name="Scheller H.V."/>
            <person name="Schulz B."/>
            <person name="Schulz C."/>
            <person name="Shakirov E.V."/>
            <person name="Shibagaki N."/>
            <person name="Shinohara N."/>
            <person name="Shippen D.E."/>
            <person name="Soerensen I."/>
            <person name="Sotooka R."/>
            <person name="Sugimoto N."/>
            <person name="Sugita M."/>
            <person name="Sumikawa N."/>
            <person name="Tanurdzic M."/>
            <person name="Theissen G."/>
            <person name="Ulvskov P."/>
            <person name="Wakazuki S."/>
            <person name="Weng J.K."/>
            <person name="Willats W.W."/>
            <person name="Wipf D."/>
            <person name="Wolf P.G."/>
            <person name="Yang L."/>
            <person name="Zimmer A.D."/>
            <person name="Zhu Q."/>
            <person name="Mitros T."/>
            <person name="Hellsten U."/>
            <person name="Loque D."/>
            <person name="Otillar R."/>
            <person name="Salamov A."/>
            <person name="Schmutz J."/>
            <person name="Shapiro H."/>
            <person name="Lindquist E."/>
            <person name="Lucas S."/>
            <person name="Rokhsar D."/>
            <person name="Grigoriev I.V."/>
        </authorList>
    </citation>
    <scope>NUCLEOTIDE SEQUENCE [LARGE SCALE GENOMIC DNA]</scope>
</reference>
<dbReference type="HOGENOM" id="CLU_443065_0_0_1"/>
<dbReference type="Proteomes" id="UP000001514">
    <property type="component" value="Unassembled WGS sequence"/>
</dbReference>
<keyword evidence="3" id="KW-1185">Reference proteome</keyword>
<organism evidence="3">
    <name type="scientific">Selaginella moellendorffii</name>
    <name type="common">Spikemoss</name>
    <dbReference type="NCBI Taxonomy" id="88036"/>
    <lineage>
        <taxon>Eukaryota</taxon>
        <taxon>Viridiplantae</taxon>
        <taxon>Streptophyta</taxon>
        <taxon>Embryophyta</taxon>
        <taxon>Tracheophyta</taxon>
        <taxon>Lycopodiopsida</taxon>
        <taxon>Selaginellales</taxon>
        <taxon>Selaginellaceae</taxon>
        <taxon>Selaginella</taxon>
    </lineage>
</organism>
<feature type="transmembrane region" description="Helical" evidence="1">
    <location>
        <begin position="317"/>
        <end position="338"/>
    </location>
</feature>
<evidence type="ECO:0000313" key="2">
    <source>
        <dbReference type="EMBL" id="EFJ20846.1"/>
    </source>
</evidence>
<keyword evidence="1" id="KW-0472">Membrane</keyword>
<keyword evidence="1" id="KW-0812">Transmembrane</keyword>
<sequence>MGPPSYYRVRPSLLLRDWCLEFRDDPSYLWNTGNATQLCRPALTPLSEEDPFLFIPRSIAKGLLERIQALRPGSELVIMGAKGSGKTKETEGISRRRQAVQLEEWCYAHVSELSFVLYALVRVSSVNSRERLIVERSNKKKLKLLKFLVDGPVEIGTWRGVTPLTEDVKKSLTVAYLTGGMPQLLTYFEQAQGDEDTYRDLIAEPFTCKLWTDFIGLLENKAELEAADRLIMRAEINHMLARKVKLTCFYEGTDRKYRLLSAYLETQARNYLRDRYRQVDDGLSMIDIRGWASMVYRDLRACFLVPMAFNERAVDVVLIKIVDGVLYIWAIQFIIAKWKTKSRKMSHRVWKTEVASHFQFGIGVHDDANREQKVQSVKTEYYCIMPENVTEQDILADEKEEEEEQDDEVDEGQAELFAKTRIESTGPAFKKFGAVHGILEPLDRMLNLARPAAASVPKMFKCKQEGCESRGSKENYCCKRHLPDGVIPCGNMAVADRRCQKHSA</sequence>
<proteinExistence type="predicted"/>
<dbReference type="KEGG" id="smo:SELMODRAFT_417891"/>
<evidence type="ECO:0000313" key="3">
    <source>
        <dbReference type="Proteomes" id="UP000001514"/>
    </source>
</evidence>
<gene>
    <name evidence="2" type="ORF">SELMODRAFT_417891</name>
</gene>
<evidence type="ECO:0000256" key="1">
    <source>
        <dbReference type="SAM" id="Phobius"/>
    </source>
</evidence>
<dbReference type="AlphaFoldDB" id="D8S400"/>
<dbReference type="EMBL" id="GL377601">
    <property type="protein sequence ID" value="EFJ20846.1"/>
    <property type="molecule type" value="Genomic_DNA"/>
</dbReference>
<name>D8S400_SELML</name>
<protein>
    <submittedName>
        <fullName evidence="2">Uncharacterized protein</fullName>
    </submittedName>
</protein>
<dbReference type="eggNOG" id="ENOG502R2A9">
    <property type="taxonomic scope" value="Eukaryota"/>
</dbReference>
<accession>D8S400</accession>
<keyword evidence="1" id="KW-1133">Transmembrane helix</keyword>
<dbReference type="STRING" id="88036.D8S400"/>
<dbReference type="InParanoid" id="D8S400"/>
<dbReference type="Gramene" id="EFJ20846">
    <property type="protein sequence ID" value="EFJ20846"/>
    <property type="gene ID" value="SELMODRAFT_417891"/>
</dbReference>